<keyword evidence="2" id="KW-1185">Reference proteome</keyword>
<proteinExistence type="predicted"/>
<dbReference type="RefSeq" id="WP_137641393.1">
    <property type="nucleotide sequence ID" value="NZ_BJDK01000057.1"/>
</dbReference>
<protein>
    <submittedName>
        <fullName evidence="1">Helveticin J family class III bacteriocin</fullName>
    </submittedName>
</protein>
<comment type="caution">
    <text evidence="1">The sequence shown here is derived from an EMBL/GenBank/DDBJ whole genome shotgun (WGS) entry which is preliminary data.</text>
</comment>
<dbReference type="Pfam" id="PF17312">
    <property type="entry name" value="Helveticin_J"/>
    <property type="match status" value="1"/>
</dbReference>
<sequence>MKDNGNKEQIDEPFDSGRPVLSGKLILDRDDFLTDDSMDEYFKNHPEAPRQAYEYYLRLKQEDTADTEDVGTRQVVKASTATGTLVYTLSGLPTSNVVQNCYIGSSYLYTVQQVNNRSGATGYISRFKLNNTSSLKAQDHMTLLRFGHGQTLQWFDNSVGTAYFWVICKAMKVDYPDYPGDTDWGTQVGRIRYVAGSTIDYTGIARISSINRANKTGASFGSLKRCEAALDSSRNYLLIWSMNSSNNVQFSYYKASTINKVLDDYEGKVSKYISAENVLIRSACVQSYAVSSFYSKVYNESVQGIEFNNAQAIYISSGKKFSAPVIQKGGWGTENFKSRLVTIVGGYLSSPGQSANQIETEGIMLKGDNVILNVAKHVDKKPLIYTIPKTEF</sequence>
<dbReference type="EMBL" id="JBHSSD010000027">
    <property type="protein sequence ID" value="MFC6164232.1"/>
    <property type="molecule type" value="Genomic_DNA"/>
</dbReference>
<accession>A0ABW1R7U8</accession>
<organism evidence="1 2">
    <name type="scientific">Lactiplantibacillus dongliensis</name>
    <dbReference type="NCBI Taxonomy" id="2559919"/>
    <lineage>
        <taxon>Bacteria</taxon>
        <taxon>Bacillati</taxon>
        <taxon>Bacillota</taxon>
        <taxon>Bacilli</taxon>
        <taxon>Lactobacillales</taxon>
        <taxon>Lactobacillaceae</taxon>
        <taxon>Lactiplantibacillus</taxon>
    </lineage>
</organism>
<name>A0ABW1R7U8_9LACO</name>
<dbReference type="InterPro" id="IPR035280">
    <property type="entry name" value="Helveticin_J"/>
</dbReference>
<evidence type="ECO:0000313" key="2">
    <source>
        <dbReference type="Proteomes" id="UP001596253"/>
    </source>
</evidence>
<dbReference type="Proteomes" id="UP001596253">
    <property type="component" value="Unassembled WGS sequence"/>
</dbReference>
<evidence type="ECO:0000313" key="1">
    <source>
        <dbReference type="EMBL" id="MFC6164232.1"/>
    </source>
</evidence>
<reference evidence="2" key="1">
    <citation type="journal article" date="2019" name="Int. J. Syst. Evol. Microbiol.">
        <title>The Global Catalogue of Microorganisms (GCM) 10K type strain sequencing project: providing services to taxonomists for standard genome sequencing and annotation.</title>
        <authorList>
            <consortium name="The Broad Institute Genomics Platform"/>
            <consortium name="The Broad Institute Genome Sequencing Center for Infectious Disease"/>
            <person name="Wu L."/>
            <person name="Ma J."/>
        </authorList>
    </citation>
    <scope>NUCLEOTIDE SEQUENCE [LARGE SCALE GENOMIC DNA]</scope>
    <source>
        <strain evidence="2">CCM 8932</strain>
    </source>
</reference>
<gene>
    <name evidence="1" type="ORF">ACFP3T_06055</name>
</gene>